<dbReference type="AlphaFoldDB" id="A0A1F5LWL2"/>
<dbReference type="GeneID" id="34572467"/>
<feature type="compositionally biased region" description="Low complexity" evidence="1">
    <location>
        <begin position="246"/>
        <end position="263"/>
    </location>
</feature>
<keyword evidence="2" id="KW-0812">Transmembrane</keyword>
<comment type="caution">
    <text evidence="3">The sequence shown here is derived from an EMBL/GenBank/DDBJ whole genome shotgun (WGS) entry which is preliminary data.</text>
</comment>
<dbReference type="Proteomes" id="UP000177622">
    <property type="component" value="Unassembled WGS sequence"/>
</dbReference>
<evidence type="ECO:0000313" key="4">
    <source>
        <dbReference type="Proteomes" id="UP000177622"/>
    </source>
</evidence>
<gene>
    <name evidence="3" type="ORF">PENARI_c002G08561</name>
</gene>
<keyword evidence="2" id="KW-0472">Membrane</keyword>
<feature type="region of interest" description="Disordered" evidence="1">
    <location>
        <begin position="246"/>
        <end position="272"/>
    </location>
</feature>
<evidence type="ECO:0000313" key="3">
    <source>
        <dbReference type="EMBL" id="OGE57530.1"/>
    </source>
</evidence>
<accession>A0A1F5LWL2</accession>
<evidence type="ECO:0000256" key="1">
    <source>
        <dbReference type="SAM" id="MobiDB-lite"/>
    </source>
</evidence>
<dbReference type="RefSeq" id="XP_022492953.1">
    <property type="nucleotide sequence ID" value="XM_022627733.1"/>
</dbReference>
<keyword evidence="2" id="KW-1133">Transmembrane helix</keyword>
<name>A0A1F5LWL2_PENAI</name>
<proteinExistence type="predicted"/>
<dbReference type="EMBL" id="LXJU01000002">
    <property type="protein sequence ID" value="OGE57530.1"/>
    <property type="molecule type" value="Genomic_DNA"/>
</dbReference>
<organism evidence="3 4">
    <name type="scientific">Penicillium arizonense</name>
    <dbReference type="NCBI Taxonomy" id="1835702"/>
    <lineage>
        <taxon>Eukaryota</taxon>
        <taxon>Fungi</taxon>
        <taxon>Dikarya</taxon>
        <taxon>Ascomycota</taxon>
        <taxon>Pezizomycotina</taxon>
        <taxon>Eurotiomycetes</taxon>
        <taxon>Eurotiomycetidae</taxon>
        <taxon>Eurotiales</taxon>
        <taxon>Aspergillaceae</taxon>
        <taxon>Penicillium</taxon>
    </lineage>
</organism>
<feature type="transmembrane region" description="Helical" evidence="2">
    <location>
        <begin position="12"/>
        <end position="32"/>
    </location>
</feature>
<dbReference type="OrthoDB" id="4347919at2759"/>
<sequence length="363" mass="41658">MNRPQVPVLEEASLVFPLSCLLLSFLFTICFYRASFRNVLRAPTQCVVRVCQNFLTTVSENGGPFLYQYVLPGTQHLSHVAFVAVILSLRVFCSLTRYVFSRFYHALVQQQIEHIVECLAICYQHLHATHRHNLALAFDHLRASYLYTVHVWYPPYHVAVESFLRICVRCVVHGYQQLKENLNIRDPPTIHILDDESDTDDERGQEDESVFQNINGDETLLSPVGQLINQNHQRRPHESSLFVNMSSTASNASSSDSSDLNTLPDPPTPRTLARHIQWNMPTVPQNRRPRLGDFTPDGYTTHNIQTYNRSTQAADIPVWEVEYYERFDGLESMAGVSWIDVAIDWFAESVFIVVAPDMVRDEE</sequence>
<reference evidence="3 4" key="1">
    <citation type="journal article" date="2016" name="Sci. Rep.">
        <title>Penicillium arizonense, a new, genome sequenced fungal species, reveals a high chemical diversity in secreted metabolites.</title>
        <authorList>
            <person name="Grijseels S."/>
            <person name="Nielsen J.C."/>
            <person name="Randelovic M."/>
            <person name="Nielsen J."/>
            <person name="Nielsen K.F."/>
            <person name="Workman M."/>
            <person name="Frisvad J.C."/>
        </authorList>
    </citation>
    <scope>NUCLEOTIDE SEQUENCE [LARGE SCALE GENOMIC DNA]</scope>
    <source>
        <strain evidence="3 4">CBS 141311</strain>
    </source>
</reference>
<keyword evidence="4" id="KW-1185">Reference proteome</keyword>
<protein>
    <submittedName>
        <fullName evidence="3">Uncharacterized protein</fullName>
    </submittedName>
</protein>
<evidence type="ECO:0000256" key="2">
    <source>
        <dbReference type="SAM" id="Phobius"/>
    </source>
</evidence>